<evidence type="ECO:0000256" key="7">
    <source>
        <dbReference type="ARBA" id="ARBA00023237"/>
    </source>
</evidence>
<dbReference type="Pfam" id="PF03349">
    <property type="entry name" value="Toluene_X"/>
    <property type="match status" value="1"/>
</dbReference>
<evidence type="ECO:0000313" key="10">
    <source>
        <dbReference type="Proteomes" id="UP000573499"/>
    </source>
</evidence>
<dbReference type="SUPFAM" id="SSF56935">
    <property type="entry name" value="Porins"/>
    <property type="match status" value="1"/>
</dbReference>
<organism evidence="9 10">
    <name type="scientific">Rugamonas apoptosis</name>
    <dbReference type="NCBI Taxonomy" id="2758570"/>
    <lineage>
        <taxon>Bacteria</taxon>
        <taxon>Pseudomonadati</taxon>
        <taxon>Pseudomonadota</taxon>
        <taxon>Betaproteobacteria</taxon>
        <taxon>Burkholderiales</taxon>
        <taxon>Oxalobacteraceae</taxon>
        <taxon>Telluria group</taxon>
        <taxon>Rugamonas</taxon>
    </lineage>
</organism>
<dbReference type="GO" id="GO:0009279">
    <property type="term" value="C:cell outer membrane"/>
    <property type="evidence" value="ECO:0007669"/>
    <property type="project" value="UniProtKB-SubCell"/>
</dbReference>
<gene>
    <name evidence="9" type="ORF">H3H39_18860</name>
</gene>
<keyword evidence="10" id="KW-1185">Reference proteome</keyword>
<comment type="subcellular location">
    <subcellularLocation>
        <location evidence="1">Cell outer membrane</location>
        <topology evidence="1">Multi-pass membrane protein</topology>
    </subcellularLocation>
</comment>
<reference evidence="9 10" key="1">
    <citation type="submission" date="2020-07" db="EMBL/GenBank/DDBJ databases">
        <title>Novel species isolated from subtropical streams in China.</title>
        <authorList>
            <person name="Lu H."/>
        </authorList>
    </citation>
    <scope>NUCLEOTIDE SEQUENCE [LARGE SCALE GENOMIC DNA]</scope>
    <source>
        <strain evidence="9 10">LX47W</strain>
    </source>
</reference>
<evidence type="ECO:0000313" key="9">
    <source>
        <dbReference type="EMBL" id="MBA5689106.1"/>
    </source>
</evidence>
<name>A0A7W2FCC9_9BURK</name>
<feature type="chain" id="PRO_5031455975" evidence="8">
    <location>
        <begin position="23"/>
        <end position="426"/>
    </location>
</feature>
<dbReference type="Gene3D" id="2.40.160.60">
    <property type="entry name" value="Outer membrane protein transport protein (OMPP1/FadL/TodX)"/>
    <property type="match status" value="1"/>
</dbReference>
<dbReference type="GO" id="GO:0015483">
    <property type="term" value="F:long-chain fatty acid transporting porin activity"/>
    <property type="evidence" value="ECO:0007669"/>
    <property type="project" value="TreeGrafter"/>
</dbReference>
<evidence type="ECO:0000256" key="2">
    <source>
        <dbReference type="ARBA" id="ARBA00008163"/>
    </source>
</evidence>
<keyword evidence="4" id="KW-0812">Transmembrane</keyword>
<evidence type="ECO:0000256" key="4">
    <source>
        <dbReference type="ARBA" id="ARBA00022692"/>
    </source>
</evidence>
<keyword evidence="5 8" id="KW-0732">Signal</keyword>
<evidence type="ECO:0000256" key="5">
    <source>
        <dbReference type="ARBA" id="ARBA00022729"/>
    </source>
</evidence>
<protein>
    <submittedName>
        <fullName evidence="9">Outer membrane protein transport protein</fullName>
    </submittedName>
</protein>
<evidence type="ECO:0000256" key="8">
    <source>
        <dbReference type="SAM" id="SignalP"/>
    </source>
</evidence>
<feature type="signal peptide" evidence="8">
    <location>
        <begin position="1"/>
        <end position="22"/>
    </location>
</feature>
<dbReference type="InterPro" id="IPR005017">
    <property type="entry name" value="OMPP1/FadL/TodX"/>
</dbReference>
<keyword evidence="3" id="KW-1134">Transmembrane beta strand</keyword>
<dbReference type="Proteomes" id="UP000573499">
    <property type="component" value="Unassembled WGS sequence"/>
</dbReference>
<keyword evidence="7" id="KW-0998">Cell outer membrane</keyword>
<dbReference type="EMBL" id="JACEZU010000009">
    <property type="protein sequence ID" value="MBA5689106.1"/>
    <property type="molecule type" value="Genomic_DNA"/>
</dbReference>
<evidence type="ECO:0000256" key="6">
    <source>
        <dbReference type="ARBA" id="ARBA00023136"/>
    </source>
</evidence>
<comment type="similarity">
    <text evidence="2">Belongs to the OmpP1/FadL family.</text>
</comment>
<dbReference type="AlphaFoldDB" id="A0A7W2FCC9"/>
<comment type="caution">
    <text evidence="9">The sequence shown here is derived from an EMBL/GenBank/DDBJ whole genome shotgun (WGS) entry which is preliminary data.</text>
</comment>
<keyword evidence="6" id="KW-0472">Membrane</keyword>
<accession>A0A7W2FCC9</accession>
<dbReference type="RefSeq" id="WP_182155360.1">
    <property type="nucleotide sequence ID" value="NZ_JACEZU010000009.1"/>
</dbReference>
<dbReference type="PANTHER" id="PTHR35093">
    <property type="entry name" value="OUTER MEMBRANE PROTEIN NMB0088-RELATED"/>
    <property type="match status" value="1"/>
</dbReference>
<evidence type="ECO:0000256" key="3">
    <source>
        <dbReference type="ARBA" id="ARBA00022452"/>
    </source>
</evidence>
<proteinExistence type="inferred from homology"/>
<evidence type="ECO:0000256" key="1">
    <source>
        <dbReference type="ARBA" id="ARBA00004571"/>
    </source>
</evidence>
<dbReference type="PANTHER" id="PTHR35093:SF8">
    <property type="entry name" value="OUTER MEMBRANE PROTEIN NMB0088-RELATED"/>
    <property type="match status" value="1"/>
</dbReference>
<sequence length="426" mass="45805">MNDKKTSLALTTLVTTLGYASAAWSNGLALNEQSASGFGTAYAGRSSSALDASTIYGNPAGLSRIARKEVSGGFALIDVKDRISDALGEAPGTNNGDSVPLTAIPFGYVAMPIDERFTFGLGFYVPFGLVNEYESTFQGRYHATYSKVQVMTLQPTIAYRIDPHVSIGGGLTLNRIDNNLQTDLATGALNGGKDTHIKITGNDIAVGANLGVLIDLGAATTWGASYHSKFVFHANGHTEVSNTPAAFNLDGNYSNRIDTAMPESVDTSLTHHFDQRWTGYLGTTWTRWSRIQRVQAVNSGVSPLGQQLGFGTFGDDFKFHDTWSAAVGASYQYSRQWLLRAGYAYDQSPARNAYRNVRVPVGNRKALTLGAGYAPNPDLTVDIAYGYLWEPTTVLNQANTSGAQPGYSAQYHNSANVLAVQISSRF</sequence>